<dbReference type="InterPro" id="IPR039357">
    <property type="entry name" value="SRD5A/TECR"/>
</dbReference>
<comment type="catalytic activity">
    <reaction evidence="16">
        <text>5alpha-pregnane-3,20-dione + NADP(+) = progesterone + NADPH + H(+)</text>
        <dbReference type="Rhea" id="RHEA:21952"/>
        <dbReference type="ChEBI" id="CHEBI:15378"/>
        <dbReference type="ChEBI" id="CHEBI:17026"/>
        <dbReference type="ChEBI" id="CHEBI:28952"/>
        <dbReference type="ChEBI" id="CHEBI:57783"/>
        <dbReference type="ChEBI" id="CHEBI:58349"/>
        <dbReference type="EC" id="1.3.1.22"/>
    </reaction>
    <physiologicalReaction direction="right-to-left" evidence="16">
        <dbReference type="Rhea" id="RHEA:21954"/>
    </physiologicalReaction>
</comment>
<evidence type="ECO:0000256" key="3">
    <source>
        <dbReference type="ARBA" id="ARBA00007742"/>
    </source>
</evidence>
<comment type="subcellular location">
    <subcellularLocation>
        <location evidence="2">Endoplasmic reticulum membrane</location>
        <topology evidence="2">Multi-pass membrane protein</topology>
    </subcellularLocation>
    <subcellularLocation>
        <location evidence="1">Microsome membrane</location>
        <topology evidence="1">Multi-pass membrane protein</topology>
    </subcellularLocation>
</comment>
<dbReference type="GeneTree" id="ENSGT00950000182886"/>
<dbReference type="PANTHER" id="PTHR10556">
    <property type="entry name" value="3-OXO-5-ALPHA-STEROID 4-DEHYDROGENASE"/>
    <property type="match status" value="1"/>
</dbReference>
<reference evidence="20" key="2">
    <citation type="submission" date="2025-09" db="UniProtKB">
        <authorList>
            <consortium name="Ensembl"/>
        </authorList>
    </citation>
    <scope>IDENTIFICATION</scope>
</reference>
<evidence type="ECO:0000256" key="14">
    <source>
        <dbReference type="ARBA" id="ARBA00045549"/>
    </source>
</evidence>
<name>A0A3Q2XUK1_HIPCM</name>
<evidence type="ECO:0000256" key="13">
    <source>
        <dbReference type="ARBA" id="ARBA00023136"/>
    </source>
</evidence>
<feature type="transmembrane region" description="Helical" evidence="18">
    <location>
        <begin position="222"/>
        <end position="243"/>
    </location>
</feature>
<keyword evidence="5" id="KW-0221">Differentiation</keyword>
<dbReference type="EC" id="1.3.1.22" evidence="18"/>
<dbReference type="Ensembl" id="ENSHCOT00000014592.1">
    <property type="protein sequence ID" value="ENSHCOP00000008673.1"/>
    <property type="gene ID" value="ENSHCOG00000011093.1"/>
</dbReference>
<evidence type="ECO:0000256" key="9">
    <source>
        <dbReference type="ARBA" id="ARBA00022928"/>
    </source>
</evidence>
<comment type="similarity">
    <text evidence="3 18">Belongs to the steroid 5-alpha reductase family.</text>
</comment>
<accession>A0A3Q2XUK1</accession>
<keyword evidence="21" id="KW-1185">Reference proteome</keyword>
<feature type="transmembrane region" description="Helical" evidence="18">
    <location>
        <begin position="155"/>
        <end position="174"/>
    </location>
</feature>
<keyword evidence="13 18" id="KW-0472">Membrane</keyword>
<evidence type="ECO:0000256" key="17">
    <source>
        <dbReference type="ARBA" id="ARBA00049397"/>
    </source>
</evidence>
<evidence type="ECO:0000256" key="2">
    <source>
        <dbReference type="ARBA" id="ARBA00004477"/>
    </source>
</evidence>
<dbReference type="AlphaFoldDB" id="A0A3Q2XUK1"/>
<dbReference type="InterPro" id="IPR001104">
    <property type="entry name" value="3-oxo-5_a-steroid_4-DH_C"/>
</dbReference>
<dbReference type="Pfam" id="PF02544">
    <property type="entry name" value="Steroid_dh"/>
    <property type="match status" value="1"/>
</dbReference>
<evidence type="ECO:0000256" key="18">
    <source>
        <dbReference type="PIRNR" id="PIRNR015596"/>
    </source>
</evidence>
<evidence type="ECO:0000313" key="21">
    <source>
        <dbReference type="Proteomes" id="UP000264820"/>
    </source>
</evidence>
<proteinExistence type="inferred from homology"/>
<keyword evidence="11" id="KW-0560">Oxidoreductase</keyword>
<evidence type="ECO:0000256" key="7">
    <source>
        <dbReference type="ARBA" id="ARBA00022848"/>
    </source>
</evidence>
<dbReference type="PANTHER" id="PTHR10556:SF37">
    <property type="entry name" value="3-OXO-5-ALPHA-STEROID 4-DEHYDROGENASE 2"/>
    <property type="match status" value="1"/>
</dbReference>
<evidence type="ECO:0000313" key="20">
    <source>
        <dbReference type="Ensembl" id="ENSHCOP00000008673.1"/>
    </source>
</evidence>
<evidence type="ECO:0000256" key="12">
    <source>
        <dbReference type="ARBA" id="ARBA00023098"/>
    </source>
</evidence>
<comment type="catalytic activity">
    <reaction evidence="17">
        <text>17beta-hydroxy-5alpha-androstan-3-one + NADP(+) = testosterone + NADPH + H(+)</text>
        <dbReference type="Rhea" id="RHEA:50820"/>
        <dbReference type="ChEBI" id="CHEBI:15378"/>
        <dbReference type="ChEBI" id="CHEBI:16330"/>
        <dbReference type="ChEBI" id="CHEBI:17347"/>
        <dbReference type="ChEBI" id="CHEBI:57783"/>
        <dbReference type="ChEBI" id="CHEBI:58349"/>
        <dbReference type="EC" id="1.3.1.22"/>
    </reaction>
    <physiologicalReaction direction="right-to-left" evidence="17">
        <dbReference type="Rhea" id="RHEA:50822"/>
    </physiologicalReaction>
</comment>
<dbReference type="STRING" id="109280.ENSHCOP00000008673"/>
<evidence type="ECO:0000256" key="6">
    <source>
        <dbReference type="ARBA" id="ARBA00022824"/>
    </source>
</evidence>
<evidence type="ECO:0000256" key="15">
    <source>
        <dbReference type="ARBA" id="ARBA00048164"/>
    </source>
</evidence>
<feature type="transmembrane region" description="Helical" evidence="18">
    <location>
        <begin position="21"/>
        <end position="38"/>
    </location>
</feature>
<evidence type="ECO:0000256" key="16">
    <source>
        <dbReference type="ARBA" id="ARBA00048292"/>
    </source>
</evidence>
<comment type="catalytic activity">
    <reaction evidence="15 18">
        <text>a 3-oxo-5alpha-steroid + NADP(+) = a 3-oxo-Delta(4)-steroid + NADPH + H(+)</text>
        <dbReference type="Rhea" id="RHEA:54384"/>
        <dbReference type="ChEBI" id="CHEBI:13601"/>
        <dbReference type="ChEBI" id="CHEBI:15378"/>
        <dbReference type="ChEBI" id="CHEBI:47909"/>
        <dbReference type="ChEBI" id="CHEBI:57783"/>
        <dbReference type="ChEBI" id="CHEBI:58349"/>
        <dbReference type="EC" id="1.3.1.22"/>
    </reaction>
</comment>
<keyword evidence="9" id="KW-0726">Sexual differentiation</keyword>
<sequence>EDSTRGKEIQSTDRMYCNQDLLNYLSFGMVLAGLWHLYRHKKIQTCYGRHMMQTSPTRLVPARLAWFIQELPAILIPLLLMLTSHKPYSVGKMLLLGTFCLHYFYRTFIYSFLVRGQPYPLNAMVGAIFFTSINGFLQGYYLLHCAQLNEWKTDCRLKIGGCLLLFYTGMAINIHSDYCLRNLRKSGEVIYKVPKGGLFEYVSAPNYLGEIVEWFGYAMATWGFPSLSFAVFTTCFIGPRAIYHHRFYNKKFKSYSKSRKALIPFLL</sequence>
<keyword evidence="7" id="KW-0492">Microsome</keyword>
<evidence type="ECO:0000256" key="8">
    <source>
        <dbReference type="ARBA" id="ARBA00022857"/>
    </source>
</evidence>
<feature type="domain" description="3-oxo-5-alpha-steroid 4-dehydrogenase C-terminal" evidence="19">
    <location>
        <begin position="118"/>
        <end position="267"/>
    </location>
</feature>
<dbReference type="GO" id="GO:0007548">
    <property type="term" value="P:sex differentiation"/>
    <property type="evidence" value="ECO:0007669"/>
    <property type="project" value="UniProtKB-KW"/>
</dbReference>
<dbReference type="Gene3D" id="1.20.120.1630">
    <property type="match status" value="1"/>
</dbReference>
<protein>
    <recommendedName>
        <fullName evidence="18">3-oxo-5-alpha-steroid 4-dehydrogenase</fullName>
        <ecNumber evidence="18">1.3.1.22</ecNumber>
    </recommendedName>
</protein>
<feature type="transmembrane region" description="Helical" evidence="18">
    <location>
        <begin position="94"/>
        <end position="113"/>
    </location>
</feature>
<dbReference type="Proteomes" id="UP000264820">
    <property type="component" value="Unplaced"/>
</dbReference>
<evidence type="ECO:0000256" key="5">
    <source>
        <dbReference type="ARBA" id="ARBA00022782"/>
    </source>
</evidence>
<dbReference type="FunFam" id="1.20.120.1630:FF:000002">
    <property type="entry name" value="Steroid 5 alpha-reductase 1"/>
    <property type="match status" value="1"/>
</dbReference>
<evidence type="ECO:0000256" key="1">
    <source>
        <dbReference type="ARBA" id="ARBA00004154"/>
    </source>
</evidence>
<dbReference type="GO" id="GO:0006702">
    <property type="term" value="P:androgen biosynthetic process"/>
    <property type="evidence" value="ECO:0007669"/>
    <property type="project" value="UniProtKB-ARBA"/>
</dbReference>
<comment type="function">
    <text evidence="14">Converts testosterone (T) into 5-alpha-dihydrotestosterone (DHT) and progesterone or corticosterone into their corresponding 5-alpha-3-oxosteroids. It plays a central role in sexual differentiation and androgen physiology.</text>
</comment>
<evidence type="ECO:0000256" key="11">
    <source>
        <dbReference type="ARBA" id="ARBA00023002"/>
    </source>
</evidence>
<reference evidence="20" key="1">
    <citation type="submission" date="2025-08" db="UniProtKB">
        <authorList>
            <consortium name="Ensembl"/>
        </authorList>
    </citation>
    <scope>IDENTIFICATION</scope>
</reference>
<keyword evidence="10 18" id="KW-1133">Transmembrane helix</keyword>
<dbReference type="InterPro" id="IPR016636">
    <property type="entry name" value="3-oxo-5-alpha-steroid_4-DH"/>
</dbReference>
<dbReference type="GO" id="GO:0005789">
    <property type="term" value="C:endoplasmic reticulum membrane"/>
    <property type="evidence" value="ECO:0007669"/>
    <property type="project" value="UniProtKB-SubCell"/>
</dbReference>
<dbReference type="PROSITE" id="PS50244">
    <property type="entry name" value="S5A_REDUCTASE"/>
    <property type="match status" value="1"/>
</dbReference>
<evidence type="ECO:0000256" key="10">
    <source>
        <dbReference type="ARBA" id="ARBA00022989"/>
    </source>
</evidence>
<comment type="function">
    <text evidence="18">Converts testosterone into 5-alpha-dihydrotestosterone and progesterone or corticosterone into their corresponding 5-alpha-3-oxosteroids. It plays a central role in sexual differentiation and androgen physiology.</text>
</comment>
<keyword evidence="4 18" id="KW-0812">Transmembrane</keyword>
<keyword evidence="12" id="KW-0443">Lipid metabolism</keyword>
<feature type="transmembrane region" description="Helical" evidence="18">
    <location>
        <begin position="119"/>
        <end position="143"/>
    </location>
</feature>
<dbReference type="GO" id="GO:0047751">
    <property type="term" value="F:3-oxo-5-alpha-steroid 4-dehydrogenase (NADP+) activity"/>
    <property type="evidence" value="ECO:0007669"/>
    <property type="project" value="UniProtKB-EC"/>
</dbReference>
<keyword evidence="8" id="KW-0521">NADP</keyword>
<keyword evidence="6" id="KW-0256">Endoplasmic reticulum</keyword>
<organism evidence="20 21">
    <name type="scientific">Hippocampus comes</name>
    <name type="common">Tiger tail seahorse</name>
    <dbReference type="NCBI Taxonomy" id="109280"/>
    <lineage>
        <taxon>Eukaryota</taxon>
        <taxon>Metazoa</taxon>
        <taxon>Chordata</taxon>
        <taxon>Craniata</taxon>
        <taxon>Vertebrata</taxon>
        <taxon>Euteleostomi</taxon>
        <taxon>Actinopterygii</taxon>
        <taxon>Neopterygii</taxon>
        <taxon>Teleostei</taxon>
        <taxon>Neoteleostei</taxon>
        <taxon>Acanthomorphata</taxon>
        <taxon>Syngnathiaria</taxon>
        <taxon>Syngnathiformes</taxon>
        <taxon>Syngnathoidei</taxon>
        <taxon>Syngnathidae</taxon>
        <taxon>Hippocampus</taxon>
    </lineage>
</organism>
<evidence type="ECO:0000256" key="4">
    <source>
        <dbReference type="ARBA" id="ARBA00022692"/>
    </source>
</evidence>
<feature type="transmembrane region" description="Helical" evidence="18">
    <location>
        <begin position="64"/>
        <end position="82"/>
    </location>
</feature>
<dbReference type="PIRSF" id="PIRSF015596">
    <property type="entry name" value="5_alpha-SR2"/>
    <property type="match status" value="1"/>
</dbReference>
<dbReference type="GO" id="GO:0030154">
    <property type="term" value="P:cell differentiation"/>
    <property type="evidence" value="ECO:0007669"/>
    <property type="project" value="UniProtKB-KW"/>
</dbReference>
<evidence type="ECO:0000259" key="19">
    <source>
        <dbReference type="Pfam" id="PF02544"/>
    </source>
</evidence>